<dbReference type="AlphaFoldDB" id="A0A7M4DFH8"/>
<organism evidence="4 5">
    <name type="scientific">Occultella aeris</name>
    <dbReference type="NCBI Taxonomy" id="2761496"/>
    <lineage>
        <taxon>Bacteria</taxon>
        <taxon>Bacillati</taxon>
        <taxon>Actinomycetota</taxon>
        <taxon>Actinomycetes</taxon>
        <taxon>Micrococcales</taxon>
        <taxon>Ruaniaceae</taxon>
        <taxon>Occultella</taxon>
    </lineage>
</organism>
<feature type="domain" description="Microcystin LR degradation protein MlrC C-terminal" evidence="2">
    <location>
        <begin position="301"/>
        <end position="475"/>
    </location>
</feature>
<dbReference type="InterPro" id="IPR010799">
    <property type="entry name" value="MlrC_C"/>
</dbReference>
<reference evidence="4 5" key="1">
    <citation type="submission" date="2019-11" db="EMBL/GenBank/DDBJ databases">
        <authorList>
            <person name="Criscuolo A."/>
        </authorList>
    </citation>
    <scope>NUCLEOTIDE SEQUENCE [LARGE SCALE GENOMIC DNA]</scope>
    <source>
        <strain evidence="4">CIP111667</strain>
    </source>
</reference>
<dbReference type="InterPro" id="IPR009197">
    <property type="entry name" value="MlrC"/>
</dbReference>
<dbReference type="EMBL" id="CACRYJ010000014">
    <property type="protein sequence ID" value="VZO35671.1"/>
    <property type="molecule type" value="Genomic_DNA"/>
</dbReference>
<accession>A0A7M4DFH8</accession>
<comment type="caution">
    <text evidence="4">The sequence shown here is derived from an EMBL/GenBank/DDBJ whole genome shotgun (WGS) entry which is preliminary data.</text>
</comment>
<sequence length="506" mass="52897">MTKAGPRVAVGGIYHETNTFAVGTTGLSGFEAYQYFVGDELRGLSATRSETGGFLGALERAGAVVVPTAYAAAVPSATVAHADYATLRDLILSAISAEPVDGVLLTLHGAMVTDGSADPDGDLVSAVKELVGPDVPIAVTIDLHANVSDAMATGVQALVAYDTYPHVDMHERGYEAAELLLQVLEERRERHIVHRKLPFMTAPGMQSTDGDPMRDLIAIAHRLERDADVQVSLAPGFSYADVSSAGFSVVVSGWDASAVAEATDAMAHAVDNAKERFSYEALSVADACEQARTDQNRPVILVDSADNIGGGAPGDGTAILREWLSTGGTGLVMTIADPQSVAAAVAVGEGQRVQLELGAKTDRAHGSPVRVDAVVLRLTDGRYTHLGTYNRGYEVSMGRTAVLDVAGNTIVVSETKAMPFDAQQLLSQGVQPAEADAIVVKSAIAWRAAYGDVAGTVLEVDGPGICTSRLDRLAWSPARAAMLPGRTVPDYPSQSGRFAGDGVAER</sequence>
<evidence type="ECO:0000259" key="3">
    <source>
        <dbReference type="Pfam" id="PF07364"/>
    </source>
</evidence>
<evidence type="ECO:0000313" key="4">
    <source>
        <dbReference type="EMBL" id="VZO35671.1"/>
    </source>
</evidence>
<evidence type="ECO:0000256" key="1">
    <source>
        <dbReference type="SAM" id="MobiDB-lite"/>
    </source>
</evidence>
<proteinExistence type="predicted"/>
<gene>
    <name evidence="4" type="ORF">HALOF300_00869</name>
</gene>
<dbReference type="Pfam" id="PF07171">
    <property type="entry name" value="MlrC_C"/>
    <property type="match status" value="1"/>
</dbReference>
<name>A0A7M4DFH8_9MICO</name>
<dbReference type="Pfam" id="PF07364">
    <property type="entry name" value="DUF1485"/>
    <property type="match status" value="1"/>
</dbReference>
<feature type="region of interest" description="Disordered" evidence="1">
    <location>
        <begin position="486"/>
        <end position="506"/>
    </location>
</feature>
<feature type="domain" description="Microcystin LR degradation protein MlrC N-terminal" evidence="3">
    <location>
        <begin position="7"/>
        <end position="291"/>
    </location>
</feature>
<dbReference type="InterPro" id="IPR015995">
    <property type="entry name" value="MlrC_N"/>
</dbReference>
<evidence type="ECO:0008006" key="6">
    <source>
        <dbReference type="Google" id="ProtNLM"/>
    </source>
</evidence>
<dbReference type="RefSeq" id="WP_156739608.1">
    <property type="nucleotide sequence ID" value="NZ_CACRYJ010000014.1"/>
</dbReference>
<evidence type="ECO:0000259" key="2">
    <source>
        <dbReference type="Pfam" id="PF07171"/>
    </source>
</evidence>
<dbReference type="Proteomes" id="UP000419743">
    <property type="component" value="Unassembled WGS sequence"/>
</dbReference>
<protein>
    <recommendedName>
        <fullName evidence="6">MlrC</fullName>
    </recommendedName>
</protein>
<keyword evidence="5" id="KW-1185">Reference proteome</keyword>
<dbReference type="PIRSF" id="PIRSF012702">
    <property type="entry name" value="UCP012702"/>
    <property type="match status" value="1"/>
</dbReference>
<evidence type="ECO:0000313" key="5">
    <source>
        <dbReference type="Proteomes" id="UP000419743"/>
    </source>
</evidence>